<dbReference type="Gene3D" id="3.30.70.1560">
    <property type="entry name" value="Alpha-L RNA-binding motif"/>
    <property type="match status" value="1"/>
</dbReference>
<evidence type="ECO:0000256" key="4">
    <source>
        <dbReference type="PROSITE-ProRule" id="PRU00182"/>
    </source>
</evidence>
<dbReference type="InterPro" id="IPR020094">
    <property type="entry name" value="TruA/RsuA/RluB/E/F_N"/>
</dbReference>
<dbReference type="GO" id="GO:0120159">
    <property type="term" value="F:rRNA pseudouridine synthase activity"/>
    <property type="evidence" value="ECO:0007669"/>
    <property type="project" value="UniProtKB-ARBA"/>
</dbReference>
<dbReference type="FunFam" id="3.10.290.10:FF:000003">
    <property type="entry name" value="Pseudouridine synthase"/>
    <property type="match status" value="1"/>
</dbReference>
<evidence type="ECO:0000313" key="8">
    <source>
        <dbReference type="Proteomes" id="UP000717364"/>
    </source>
</evidence>
<dbReference type="CDD" id="cd00165">
    <property type="entry name" value="S4"/>
    <property type="match status" value="1"/>
</dbReference>
<dbReference type="SUPFAM" id="SSF55174">
    <property type="entry name" value="Alpha-L RNA-binding motif"/>
    <property type="match status" value="1"/>
</dbReference>
<sequence>MLKSVSSDEKLQKLLSQWGVASRRQSEQLISSGHITVNGVKAHIGQRANPAVDDIRIDGRPLNPDNRPDKRYVLLNKPRGVVSTCDDPQGRKTVIGLLPEELRQGDIRLHPVGRLDTDSTGALLLTNHGQLTQTLTHPSHHIAKTYRVKVQGSPANGLVEKWRRGVSLAGKMTAPAQVTVLHPKSPALLEIVLHEGRNRQIRRVAEQLGHPVVGLHRTAIGSISLGDLPLGHCRELTPQEIKKLLDLL</sequence>
<dbReference type="CDD" id="cd02870">
    <property type="entry name" value="PseudoU_synth_RsuA_like"/>
    <property type="match status" value="1"/>
</dbReference>
<name>A0A947GJW0_9CYAN</name>
<accession>A0A947GJW0</accession>
<evidence type="ECO:0000259" key="6">
    <source>
        <dbReference type="SMART" id="SM00363"/>
    </source>
</evidence>
<evidence type="ECO:0000256" key="5">
    <source>
        <dbReference type="RuleBase" id="RU003887"/>
    </source>
</evidence>
<dbReference type="InterPro" id="IPR000748">
    <property type="entry name" value="PsdUridine_synth_RsuA/RluB/E/F"/>
</dbReference>
<reference evidence="7" key="1">
    <citation type="submission" date="2020-11" db="EMBL/GenBank/DDBJ databases">
        <authorList>
            <person name="Konstantinou D."/>
            <person name="Gkelis S."/>
            <person name="Popin R."/>
            <person name="Fewer D."/>
            <person name="Sivonen K."/>
        </authorList>
    </citation>
    <scope>NUCLEOTIDE SEQUENCE</scope>
    <source>
        <strain evidence="7">TAU-MAC 1115</strain>
    </source>
</reference>
<evidence type="ECO:0000256" key="2">
    <source>
        <dbReference type="ARBA" id="ARBA00022884"/>
    </source>
</evidence>
<gene>
    <name evidence="7" type="ORF">IXB50_18165</name>
</gene>
<dbReference type="Gene3D" id="3.10.290.10">
    <property type="entry name" value="RNA-binding S4 domain"/>
    <property type="match status" value="1"/>
</dbReference>
<dbReference type="InterPro" id="IPR036986">
    <property type="entry name" value="S4_RNA-bd_sf"/>
</dbReference>
<dbReference type="PROSITE" id="PS50889">
    <property type="entry name" value="S4"/>
    <property type="match status" value="1"/>
</dbReference>
<dbReference type="InterPro" id="IPR002942">
    <property type="entry name" value="S4_RNA-bd"/>
</dbReference>
<dbReference type="GO" id="GO:0000455">
    <property type="term" value="P:enzyme-directed rRNA pseudouridine synthesis"/>
    <property type="evidence" value="ECO:0007669"/>
    <property type="project" value="UniProtKB-ARBA"/>
</dbReference>
<dbReference type="GO" id="GO:0003723">
    <property type="term" value="F:RNA binding"/>
    <property type="evidence" value="ECO:0007669"/>
    <property type="project" value="UniProtKB-KW"/>
</dbReference>
<dbReference type="Proteomes" id="UP000717364">
    <property type="component" value="Unassembled WGS sequence"/>
</dbReference>
<keyword evidence="3 5" id="KW-0413">Isomerase</keyword>
<dbReference type="GO" id="GO:0005829">
    <property type="term" value="C:cytosol"/>
    <property type="evidence" value="ECO:0007669"/>
    <property type="project" value="UniProtKB-ARBA"/>
</dbReference>
<feature type="domain" description="RNA-binding S4" evidence="6">
    <location>
        <begin position="9"/>
        <end position="68"/>
    </location>
</feature>
<evidence type="ECO:0000256" key="1">
    <source>
        <dbReference type="ARBA" id="ARBA00008348"/>
    </source>
</evidence>
<evidence type="ECO:0000313" key="7">
    <source>
        <dbReference type="EMBL" id="MBT9317350.1"/>
    </source>
</evidence>
<dbReference type="PANTHER" id="PTHR47683">
    <property type="entry name" value="PSEUDOURIDINE SYNTHASE FAMILY PROTEIN-RELATED"/>
    <property type="match status" value="1"/>
</dbReference>
<comment type="similarity">
    <text evidence="1 5">Belongs to the pseudouridine synthase RsuA family.</text>
</comment>
<dbReference type="InterPro" id="IPR050343">
    <property type="entry name" value="RsuA_PseudoU_synthase"/>
</dbReference>
<keyword evidence="8" id="KW-1185">Reference proteome</keyword>
<proteinExistence type="inferred from homology"/>
<dbReference type="SUPFAM" id="SSF55120">
    <property type="entry name" value="Pseudouridine synthase"/>
    <property type="match status" value="1"/>
</dbReference>
<dbReference type="InterPro" id="IPR006145">
    <property type="entry name" value="PsdUridine_synth_RsuA/RluA"/>
</dbReference>
<dbReference type="AlphaFoldDB" id="A0A947GJW0"/>
<dbReference type="NCBIfam" id="TIGR00093">
    <property type="entry name" value="pseudouridine synthase"/>
    <property type="match status" value="1"/>
</dbReference>
<dbReference type="PANTHER" id="PTHR47683:SF2">
    <property type="entry name" value="RNA-BINDING S4 DOMAIN-CONTAINING PROTEIN"/>
    <property type="match status" value="1"/>
</dbReference>
<keyword evidence="2 4" id="KW-0694">RNA-binding</keyword>
<dbReference type="Pfam" id="PF01479">
    <property type="entry name" value="S4"/>
    <property type="match status" value="1"/>
</dbReference>
<dbReference type="PROSITE" id="PS01149">
    <property type="entry name" value="PSI_RSU"/>
    <property type="match status" value="1"/>
</dbReference>
<organism evidence="7 8">
    <name type="scientific">Leptothoe spongobia TAU-MAC 1115</name>
    <dbReference type="NCBI Taxonomy" id="1967444"/>
    <lineage>
        <taxon>Bacteria</taxon>
        <taxon>Bacillati</taxon>
        <taxon>Cyanobacteriota</taxon>
        <taxon>Cyanophyceae</taxon>
        <taxon>Nodosilineales</taxon>
        <taxon>Cymatolegaceae</taxon>
        <taxon>Leptothoe</taxon>
        <taxon>Leptothoe spongobia</taxon>
    </lineage>
</organism>
<comment type="caution">
    <text evidence="7">The sequence shown here is derived from an EMBL/GenBank/DDBJ whole genome shotgun (WGS) entry which is preliminary data.</text>
</comment>
<evidence type="ECO:0000256" key="3">
    <source>
        <dbReference type="ARBA" id="ARBA00023235"/>
    </source>
</evidence>
<reference evidence="7" key="2">
    <citation type="journal article" date="2021" name="Mar. Drugs">
        <title>Genome Reduction and Secondary Metabolism of the Marine Sponge-Associated Cyanobacterium Leptothoe.</title>
        <authorList>
            <person name="Konstantinou D."/>
            <person name="Popin R.V."/>
            <person name="Fewer D.P."/>
            <person name="Sivonen K."/>
            <person name="Gkelis S."/>
        </authorList>
    </citation>
    <scope>NUCLEOTIDE SEQUENCE</scope>
    <source>
        <strain evidence="7">TAU-MAC 1115</strain>
    </source>
</reference>
<dbReference type="EC" id="5.4.99.-" evidence="5"/>
<protein>
    <recommendedName>
        <fullName evidence="5">Pseudouridine synthase</fullName>
        <ecNumber evidence="5">5.4.99.-</ecNumber>
    </recommendedName>
</protein>
<dbReference type="Pfam" id="PF00849">
    <property type="entry name" value="PseudoU_synth_2"/>
    <property type="match status" value="1"/>
</dbReference>
<dbReference type="SMART" id="SM00363">
    <property type="entry name" value="S4"/>
    <property type="match status" value="1"/>
</dbReference>
<dbReference type="InterPro" id="IPR042092">
    <property type="entry name" value="PsdUridine_s_RsuA/RluB/E/F_cat"/>
</dbReference>
<dbReference type="InterPro" id="IPR018496">
    <property type="entry name" value="PsdUridine_synth_RsuA/RluB_CS"/>
</dbReference>
<dbReference type="EMBL" id="JADOES010000044">
    <property type="protein sequence ID" value="MBT9317350.1"/>
    <property type="molecule type" value="Genomic_DNA"/>
</dbReference>
<dbReference type="Gene3D" id="3.30.70.580">
    <property type="entry name" value="Pseudouridine synthase I, catalytic domain, N-terminal subdomain"/>
    <property type="match status" value="1"/>
</dbReference>
<dbReference type="FunFam" id="3.30.70.1560:FF:000001">
    <property type="entry name" value="Pseudouridine synthase"/>
    <property type="match status" value="1"/>
</dbReference>
<dbReference type="InterPro" id="IPR020103">
    <property type="entry name" value="PsdUridine_synth_cat_dom_sf"/>
</dbReference>